<dbReference type="GeneID" id="48575988"/>
<dbReference type="RefSeq" id="WP_120247323.1">
    <property type="nucleotide sequence ID" value="NZ_AP022508.1"/>
</dbReference>
<comment type="caution">
    <text evidence="1">The sequence shown here is derived from an EMBL/GenBank/DDBJ whole genome shotgun (WGS) entry which is preliminary data.</text>
</comment>
<reference evidence="1" key="1">
    <citation type="submission" date="2022-09" db="EMBL/GenBank/DDBJ databases">
        <title>Intensive care unit water sources are persistently colonized with multi-drug resistant bacteria and are the site of extensive horizontal gene transfer of antibiotic resistance genes.</title>
        <authorList>
            <person name="Diorio-Toth L."/>
        </authorList>
    </citation>
    <scope>NUCLEOTIDE SEQUENCE</scope>
    <source>
        <strain evidence="1">GD03936</strain>
    </source>
</reference>
<dbReference type="EMBL" id="JAOCAP010000010">
    <property type="protein sequence ID" value="MDH1320205.1"/>
    <property type="molecule type" value="Genomic_DNA"/>
</dbReference>
<evidence type="ECO:0000313" key="2">
    <source>
        <dbReference type="Proteomes" id="UP001158416"/>
    </source>
</evidence>
<gene>
    <name evidence="1" type="ORF">N5C39_17710</name>
</gene>
<name>A0AA42TP84_9ENTR</name>
<organism evidence="1 2">
    <name type="scientific">Enterobacter bugandensis</name>
    <dbReference type="NCBI Taxonomy" id="881260"/>
    <lineage>
        <taxon>Bacteria</taxon>
        <taxon>Pseudomonadati</taxon>
        <taxon>Pseudomonadota</taxon>
        <taxon>Gammaproteobacteria</taxon>
        <taxon>Enterobacterales</taxon>
        <taxon>Enterobacteriaceae</taxon>
        <taxon>Enterobacter</taxon>
    </lineage>
</organism>
<evidence type="ECO:0000313" key="1">
    <source>
        <dbReference type="EMBL" id="MDH1320205.1"/>
    </source>
</evidence>
<dbReference type="Proteomes" id="UP001158416">
    <property type="component" value="Unassembled WGS sequence"/>
</dbReference>
<sequence>MDWQSDKRDPATLWFSLSSRAAEHEQGKEWHIAALLWKEAAQYAKAHLNIEWANLRGDFCTLRANRLPKYNE</sequence>
<dbReference type="AlphaFoldDB" id="A0AA42TP84"/>
<dbReference type="InterPro" id="IPR047666">
    <property type="entry name" value="ANR_neg_reg"/>
</dbReference>
<protein>
    <submittedName>
        <fullName evidence="1">ANR family transcriptional regulator</fullName>
    </submittedName>
</protein>
<proteinExistence type="predicted"/>
<dbReference type="NCBIfam" id="NF033650">
    <property type="entry name" value="ANR_neg_reg"/>
    <property type="match status" value="1"/>
</dbReference>
<accession>A0AA42TP84</accession>